<dbReference type="Gene3D" id="3.30.450.20">
    <property type="entry name" value="PAS domain"/>
    <property type="match status" value="1"/>
</dbReference>
<dbReference type="RefSeq" id="XP_002954144.1">
    <property type="nucleotide sequence ID" value="XM_002954098.1"/>
</dbReference>
<feature type="region of interest" description="Disordered" evidence="7">
    <location>
        <begin position="1301"/>
        <end position="1323"/>
    </location>
</feature>
<feature type="transmembrane region" description="Helical" evidence="8">
    <location>
        <begin position="296"/>
        <end position="312"/>
    </location>
</feature>
<sequence length="2180" mass="233161">MFSSSASTSSRGSASEEGTTGPSRIKNVGGPDGDDERNDFEETHKIQAGIFSVLYVLSKEKMNENLKFTVIKLMFDFTQQHMCSTGALKNTIPACPNINSSLPPPPLHPALYSYWQILTFSRWNYIVTNLLGYKAYVAILYTMTGMLCCSLALCVWIAYSYKNRSFAYTWPTYVLRLYATIHFGLFDIATLTLIQVSYDCQFLGSGKTNRGRMYTFPDRVCYEAPHLIPFSVGVVTQVLFVIAAVIFFTGEFEVNPISRRFTCCAHSHVEVRAFLLKVAMTVVYVVMGWLQVQTTIQAFLCLALTWIFFKNMPYMFAIINHIRVGSYLAVTWAAMLAVAIMFKPKEPERMALYEKRITNVMLYGLAPIALLGFGASFLRLHTWSQFVRKRFKEAPSGSKVKDIYRFKDPIEVEIISRVARHWIDDEVLDLDRVKEAEAIIKAGLVLFPTRAFMIMLYSNFLWDVLDNPQAGYSQLQAAKKANPNYMERFAIYRREQEHLARTAQTKGNGESTLDLVSYVEFQRNYRLAMRAHREALLATRNFWQYLLQQHITFTHLSKSLKAIESAIMKVWLERGGGGVAGGADKVYRTVLERYPYSAKMIKGYARFLEGVKNDPWRASKFYTEAEKLEAEREEEAAALELEGLDGDDSRLLNKVDERVNAVIIINSRGQIQMANKLAYAMFGYNKGELEGKNVAMLMPLPFSQRHNGYIKRHITTGRETVMNRVTDLVALHKDRYVFPFRLAVSKVSGAGDDSLFMGVIMAVEPLQDTANVYILPGGSVAAVDQAFVDWFGYTVEDYLGHPVHTLAVDPMPFKRLVEEVTRNDQPIEDGVCPAFLGAKHALMKHKYTDPVDVSLHLKATGLGSETIYRVEMRRNQPPVELVLTNRKGRIAFITSPLAKAMGHTPRSLRKVDIGELLPQPFGAMHAAWIREAAESKPSPHSCRSGVTMVLGPTPKTQQTVRLAIKSTDESGEQQHVVKVSPSTMSEGLDERRLRLTIDTSGTVTDVGHSPTSLFGFKPAALLGRSLADCVDVLHAAARSASASAGLTSAGGGTAGGAAADAMAAAEVRRIITLLMGRALERPGTSWRVGVMPPLENIRSLGSIATALLAKQTRPAVMELDVKVDLEDLAAGREVAINISLWRADLVCGVLEVDKEGVVLTSQDHPFYPSGLLFGVSSPSVLRQPLGRFVQLGGRTVESLFLSEYKNGGKKGALKSSSAASKKVGPLRNLGAHHTDGEALTLTVQAVRKEGANSRFFVVLHFKEPTRGSRDFMALLQRGPVEPRMTQESMEMAVVNVVTSSASTPVAASGKGGDGSVSKSTRKLQRGADVVPGLATAATGPTAAVGLVRAVSPQQQPADGRSPRLSPAPPLLSPSPPGATTVLQGQPPSPLPGTPMPSAETGPMVPLQPHVALLKNSSGSNNGSGGSSGESLNISTPPQDESISQAHTEAVDAAVAVNPTAAAAAAATAFAPPGLPLGMAGLTLQDYLVGRSDRSEDDLATLFDRVVSGSGGGDAGGGPAGQAARQQQQLLQQQRPMVRRLAPNMRPVGINNLSFNRRLREKLAAEAAAAAIASGSGSGDGTGSEPCAPTGDADAAVTSVVDAVAASAASAALVTLRPGSPVSPPPLPPPPLALQQALSLPPPGAVHHPTQQLPTAAAGLGALTAAVVRAKTPPPQMATAQPQPQPPMAPASPLVRPPLQATFSLPPSSTGMLVVEPSPTPPPLPAAASAHAINVIASSGGSGGLVSGGGSGGSAASANLPMPPPPPLQQQPPLRSASDLRTLTMQRSFSRDSVNSGTGTNNPGRTSMGLDRGAGQSAAAAATLLSPPGLVSTAGQSVRRSMSTKQVSFAPSQLLIDETGRIERQPSLPQLTLPPRLSGSRDGGGGGGGTVPQLLEGIPYDVYGDADSGRGGGGGGATGGPGGARLLAHAPQQQYPYAAAMGGAAAQHLYGGMYGNPYGSGGLGIGGEETFGAAGKIKSNVKLARIREWVLSEGERYFRLEDVQDIGDTVYPFGPDLLQRDDSRASHTLVLNGGAGEGDGDGDDEEADAAPSRWAEADGADDANDMQSLDDEMLYSNMLLETASRDIIRGNGNAQADFRRGKRCRKLLKMLSTPAVQRATLAFRWQALLAIAVQLLANLACFVLLTVLLIRQTRGLSELNNVGQALVSCHDAMLTLQLLLR</sequence>
<evidence type="ECO:0000256" key="2">
    <source>
        <dbReference type="ARBA" id="ARBA00022606"/>
    </source>
</evidence>
<dbReference type="CDD" id="cd00130">
    <property type="entry name" value="PAS"/>
    <property type="match status" value="1"/>
</dbReference>
<dbReference type="PANTHER" id="PTHR31600">
    <property type="entry name" value="TINY MACROCYSTS PROTEIN B-RELATED"/>
    <property type="match status" value="1"/>
</dbReference>
<keyword evidence="11" id="KW-1185">Reference proteome</keyword>
<dbReference type="FunFam" id="3.30.450.20:FF:000060">
    <property type="entry name" value="Sensor protein FixL"/>
    <property type="match status" value="1"/>
</dbReference>
<dbReference type="PANTHER" id="PTHR31600:SF2">
    <property type="entry name" value="GAMETE ENRICHED GENE 10 PROTEIN-RELATED"/>
    <property type="match status" value="1"/>
</dbReference>
<evidence type="ECO:0000256" key="4">
    <source>
        <dbReference type="ARBA" id="ARBA00022741"/>
    </source>
</evidence>
<dbReference type="GeneID" id="9626005"/>
<feature type="compositionally biased region" description="Acidic residues" evidence="7">
    <location>
        <begin position="2037"/>
        <end position="2047"/>
    </location>
</feature>
<feature type="transmembrane region" description="Helical" evidence="8">
    <location>
        <begin position="2126"/>
        <end position="2149"/>
    </location>
</feature>
<dbReference type="SMART" id="SM00091">
    <property type="entry name" value="PAS"/>
    <property type="match status" value="3"/>
</dbReference>
<keyword evidence="3" id="KW-0808">Transferase</keyword>
<feature type="region of interest" description="Disordered" evidence="7">
    <location>
        <begin position="2028"/>
        <end position="2062"/>
    </location>
</feature>
<gene>
    <name evidence="10" type="ORF">VOLCADRAFT_94889</name>
</gene>
<dbReference type="eggNOG" id="ENOG502QW25">
    <property type="taxonomic scope" value="Eukaryota"/>
</dbReference>
<dbReference type="GO" id="GO:0005524">
    <property type="term" value="F:ATP binding"/>
    <property type="evidence" value="ECO:0007669"/>
    <property type="project" value="UniProtKB-KW"/>
</dbReference>
<keyword evidence="2" id="KW-0716">Sensory transduction</keyword>
<dbReference type="PROSITE" id="PS50112">
    <property type="entry name" value="PAS"/>
    <property type="match status" value="2"/>
</dbReference>
<accession>D8U618</accession>
<feature type="transmembrane region" description="Helical" evidence="8">
    <location>
        <begin position="173"/>
        <end position="194"/>
    </location>
</feature>
<keyword evidence="8" id="KW-0472">Membrane</keyword>
<evidence type="ECO:0000256" key="1">
    <source>
        <dbReference type="ARBA" id="ARBA00022543"/>
    </source>
</evidence>
<keyword evidence="8" id="KW-1133">Transmembrane helix</keyword>
<feature type="region of interest" description="Disordered" evidence="7">
    <location>
        <begin position="1827"/>
        <end position="1847"/>
    </location>
</feature>
<dbReference type="InterPro" id="IPR000014">
    <property type="entry name" value="PAS"/>
</dbReference>
<dbReference type="GO" id="GO:0009881">
    <property type="term" value="F:photoreceptor activity"/>
    <property type="evidence" value="ECO:0007669"/>
    <property type="project" value="UniProtKB-KW"/>
</dbReference>
<keyword evidence="1" id="KW-0675">Receptor</keyword>
<feature type="region of interest" description="Disordered" evidence="7">
    <location>
        <begin position="1904"/>
        <end position="1923"/>
    </location>
</feature>
<keyword evidence="1" id="KW-0157">Chromophore</keyword>
<evidence type="ECO:0000256" key="5">
    <source>
        <dbReference type="ARBA" id="ARBA00022777"/>
    </source>
</evidence>
<feature type="region of interest" description="Disordered" evidence="7">
    <location>
        <begin position="1351"/>
        <end position="1443"/>
    </location>
</feature>
<dbReference type="KEGG" id="vcn:VOLCADRAFT_94889"/>
<dbReference type="EMBL" id="GL378361">
    <property type="protein sequence ID" value="EFJ44861.1"/>
    <property type="molecule type" value="Genomic_DNA"/>
</dbReference>
<keyword evidence="4" id="KW-0547">Nucleotide-binding</keyword>
<evidence type="ECO:0000256" key="7">
    <source>
        <dbReference type="SAM" id="MobiDB-lite"/>
    </source>
</evidence>
<keyword evidence="8" id="KW-0812">Transmembrane</keyword>
<feature type="domain" description="PAS" evidence="9">
    <location>
        <begin position="647"/>
        <end position="699"/>
    </location>
</feature>
<evidence type="ECO:0000313" key="11">
    <source>
        <dbReference type="Proteomes" id="UP000001058"/>
    </source>
</evidence>
<feature type="compositionally biased region" description="Low complexity" evidence="7">
    <location>
        <begin position="1"/>
        <end position="21"/>
    </location>
</feature>
<evidence type="ECO:0000256" key="3">
    <source>
        <dbReference type="ARBA" id="ARBA00022679"/>
    </source>
</evidence>
<feature type="compositionally biased region" description="Pro residues" evidence="7">
    <location>
        <begin position="1760"/>
        <end position="1769"/>
    </location>
</feature>
<evidence type="ECO:0000256" key="8">
    <source>
        <dbReference type="SAM" id="Phobius"/>
    </source>
</evidence>
<dbReference type="InterPro" id="IPR035965">
    <property type="entry name" value="PAS-like_dom_sf"/>
</dbReference>
<feature type="compositionally biased region" description="Pro residues" evidence="7">
    <location>
        <begin position="1365"/>
        <end position="1376"/>
    </location>
</feature>
<name>D8U618_VOLCA</name>
<feature type="region of interest" description="Disordered" evidence="7">
    <location>
        <begin position="1786"/>
        <end position="1814"/>
    </location>
</feature>
<proteinExistence type="predicted"/>
<feature type="compositionally biased region" description="Gly residues" evidence="7">
    <location>
        <begin position="1908"/>
        <end position="1922"/>
    </location>
</feature>
<dbReference type="InterPro" id="IPR052994">
    <property type="entry name" value="Tiny_macrocysts_regulators"/>
</dbReference>
<feature type="transmembrane region" description="Helical" evidence="8">
    <location>
        <begin position="227"/>
        <end position="250"/>
    </location>
</feature>
<feature type="domain" description="PAS" evidence="9">
    <location>
        <begin position="995"/>
        <end position="1034"/>
    </location>
</feature>
<dbReference type="InParanoid" id="D8U618"/>
<evidence type="ECO:0000313" key="10">
    <source>
        <dbReference type="EMBL" id="EFJ44861.1"/>
    </source>
</evidence>
<feature type="region of interest" description="Disordered" evidence="7">
    <location>
        <begin position="1859"/>
        <end position="1888"/>
    </location>
</feature>
<organism evidence="11">
    <name type="scientific">Volvox carteri f. nagariensis</name>
    <dbReference type="NCBI Taxonomy" id="3068"/>
    <lineage>
        <taxon>Eukaryota</taxon>
        <taxon>Viridiplantae</taxon>
        <taxon>Chlorophyta</taxon>
        <taxon>core chlorophytes</taxon>
        <taxon>Chlorophyceae</taxon>
        <taxon>CS clade</taxon>
        <taxon>Chlamydomonadales</taxon>
        <taxon>Volvocaceae</taxon>
        <taxon>Volvox</taxon>
    </lineage>
</organism>
<dbReference type="NCBIfam" id="TIGR00229">
    <property type="entry name" value="sensory_box"/>
    <property type="match status" value="1"/>
</dbReference>
<dbReference type="SUPFAM" id="SSF55785">
    <property type="entry name" value="PYP-like sensor domain (PAS domain)"/>
    <property type="match status" value="1"/>
</dbReference>
<evidence type="ECO:0000259" key="9">
    <source>
        <dbReference type="PROSITE" id="PS50112"/>
    </source>
</evidence>
<feature type="compositionally biased region" description="Polar residues" evidence="7">
    <location>
        <begin position="1429"/>
        <end position="1443"/>
    </location>
</feature>
<dbReference type="InterPro" id="IPR057352">
    <property type="entry name" value="TPR_TmcB/C"/>
</dbReference>
<keyword evidence="1" id="KW-0600">Photoreceptor protein</keyword>
<feature type="region of interest" description="Disordered" evidence="7">
    <location>
        <begin position="1745"/>
        <end position="1773"/>
    </location>
</feature>
<feature type="compositionally biased region" description="Polar residues" evidence="7">
    <location>
        <begin position="1832"/>
        <end position="1847"/>
    </location>
</feature>
<feature type="transmembrane region" description="Helical" evidence="8">
    <location>
        <begin position="324"/>
        <end position="342"/>
    </location>
</feature>
<dbReference type="GO" id="GO:0016301">
    <property type="term" value="F:kinase activity"/>
    <property type="evidence" value="ECO:0007669"/>
    <property type="project" value="UniProtKB-KW"/>
</dbReference>
<keyword evidence="5" id="KW-0418">Kinase</keyword>
<dbReference type="STRING" id="3068.D8U618"/>
<keyword evidence="6" id="KW-0067">ATP-binding</keyword>
<feature type="region of interest" description="Disordered" evidence="7">
    <location>
        <begin position="1"/>
        <end position="39"/>
    </location>
</feature>
<feature type="transmembrane region" description="Helical" evidence="8">
    <location>
        <begin position="138"/>
        <end position="161"/>
    </location>
</feature>
<dbReference type="Pfam" id="PF13426">
    <property type="entry name" value="PAS_9"/>
    <property type="match status" value="1"/>
</dbReference>
<dbReference type="Pfam" id="PF25474">
    <property type="entry name" value="TPR_TmcB"/>
    <property type="match status" value="1"/>
</dbReference>
<evidence type="ECO:0000256" key="6">
    <source>
        <dbReference type="ARBA" id="ARBA00022840"/>
    </source>
</evidence>
<protein>
    <recommendedName>
        <fullName evidence="9">PAS domain-containing protein</fullName>
    </recommendedName>
</protein>
<feature type="compositionally biased region" description="Polar residues" evidence="7">
    <location>
        <begin position="1786"/>
        <end position="1804"/>
    </location>
</feature>
<dbReference type="Proteomes" id="UP000001058">
    <property type="component" value="Unassembled WGS sequence"/>
</dbReference>
<reference evidence="10 11" key="1">
    <citation type="journal article" date="2010" name="Science">
        <title>Genomic analysis of organismal complexity in the multicellular green alga Volvox carteri.</title>
        <authorList>
            <person name="Prochnik S.E."/>
            <person name="Umen J."/>
            <person name="Nedelcu A.M."/>
            <person name="Hallmann A."/>
            <person name="Miller S.M."/>
            <person name="Nishii I."/>
            <person name="Ferris P."/>
            <person name="Kuo A."/>
            <person name="Mitros T."/>
            <person name="Fritz-Laylin L.K."/>
            <person name="Hellsten U."/>
            <person name="Chapman J."/>
            <person name="Simakov O."/>
            <person name="Rensing S.A."/>
            <person name="Terry A."/>
            <person name="Pangilinan J."/>
            <person name="Kapitonov V."/>
            <person name="Jurka J."/>
            <person name="Salamov A."/>
            <person name="Shapiro H."/>
            <person name="Schmutz J."/>
            <person name="Grimwood J."/>
            <person name="Lindquist E."/>
            <person name="Lucas S."/>
            <person name="Grigoriev I.V."/>
            <person name="Schmitt R."/>
            <person name="Kirk D."/>
            <person name="Rokhsar D.S."/>
        </authorList>
    </citation>
    <scope>NUCLEOTIDE SEQUENCE [LARGE SCALE GENOMIC DNA]</scope>
    <source>
        <strain evidence="11">f. Nagariensis / Eve</strain>
    </source>
</reference>
<feature type="transmembrane region" description="Helical" evidence="8">
    <location>
        <begin position="362"/>
        <end position="380"/>
    </location>
</feature>
<dbReference type="OrthoDB" id="536004at2759"/>